<comment type="caution">
    <text evidence="1">The sequence shown here is derived from an EMBL/GenBank/DDBJ whole genome shotgun (WGS) entry which is preliminary data.</text>
</comment>
<organism evidence="1 2">
    <name type="scientific">Corynebacterium amycolatum</name>
    <dbReference type="NCBI Taxonomy" id="43765"/>
    <lineage>
        <taxon>Bacteria</taxon>
        <taxon>Bacillati</taxon>
        <taxon>Actinomycetota</taxon>
        <taxon>Actinomycetes</taxon>
        <taxon>Mycobacteriales</taxon>
        <taxon>Corynebacteriaceae</taxon>
        <taxon>Corynebacterium</taxon>
    </lineage>
</organism>
<dbReference type="Proteomes" id="UP001223646">
    <property type="component" value="Unassembled WGS sequence"/>
</dbReference>
<evidence type="ECO:0000313" key="2">
    <source>
        <dbReference type="Proteomes" id="UP001223646"/>
    </source>
</evidence>
<dbReference type="InterPro" id="IPR036188">
    <property type="entry name" value="FAD/NAD-bd_sf"/>
</dbReference>
<proteinExistence type="predicted"/>
<dbReference type="PANTHER" id="PTHR39757">
    <property type="match status" value="1"/>
</dbReference>
<protein>
    <submittedName>
        <fullName evidence="1">Lycopene cyclase family protein</fullName>
    </submittedName>
</protein>
<dbReference type="EMBL" id="JASOOY020000008">
    <property type="protein sequence ID" value="MEO3716407.1"/>
    <property type="molecule type" value="Genomic_DNA"/>
</dbReference>
<reference evidence="1" key="2">
    <citation type="submission" date="2024-05" db="EMBL/GenBank/DDBJ databases">
        <authorList>
            <person name="Wolfe A."/>
        </authorList>
    </citation>
    <scope>NUCLEOTIDE SEQUENCE</scope>
    <source>
        <strain evidence="1">UMB1064</strain>
    </source>
</reference>
<dbReference type="Pfam" id="PF05834">
    <property type="entry name" value="Lycopene_cycl"/>
    <property type="match status" value="1"/>
</dbReference>
<accession>A0AAW9SIP3</accession>
<dbReference type="SUPFAM" id="SSF51735">
    <property type="entry name" value="NAD(P)-binding Rossmann-fold domains"/>
    <property type="match status" value="1"/>
</dbReference>
<reference evidence="1" key="1">
    <citation type="submission" date="2023-05" db="EMBL/GenBank/DDBJ databases">
        <authorList>
            <person name="Du J."/>
        </authorList>
    </citation>
    <scope>NUCLEOTIDE SEQUENCE</scope>
    <source>
        <strain evidence="1">UMB1064</strain>
    </source>
</reference>
<dbReference type="SUPFAM" id="SSF51905">
    <property type="entry name" value="FAD/NAD(P)-binding domain"/>
    <property type="match status" value="1"/>
</dbReference>
<name>A0AAW9SIP3_CORAY</name>
<dbReference type="PANTHER" id="PTHR39757:SF5">
    <property type="entry name" value="OS02G0190600 PROTEIN"/>
    <property type="match status" value="1"/>
</dbReference>
<evidence type="ECO:0000313" key="1">
    <source>
        <dbReference type="EMBL" id="MEO3716407.1"/>
    </source>
</evidence>
<dbReference type="AlphaFoldDB" id="A0AAW9SIP3"/>
<gene>
    <name evidence="1" type="ORF">QP460_002215</name>
</gene>
<dbReference type="RefSeq" id="WP_284827206.1">
    <property type="nucleotide sequence ID" value="NZ_JASOOY020000008.1"/>
</dbReference>
<dbReference type="InterPro" id="IPR036291">
    <property type="entry name" value="NAD(P)-bd_dom_sf"/>
</dbReference>
<sequence>MTSFPVTASVVGLGPAGRIAAHRASARGWDVTAYDPAGGTLPSTIGLWCDQLPDWLPSDFLAATFQPSVILVDGTERRLTRAYGVVNKDCLQTLGGFRIERRVLTDSETSGTDITIVTTGRTHAAAGRGGQVRQLAIGHIFSLDDVPSAHRRAVLMDFAPAEPNAPETEPASFSYRIFLDDRTFLIEETILATPTPMVGGYLGEAGAPVWSDAEADDSVLLELLRRRQNSRLKSLKLSEDLAIDEEVVSFPLLANLPSRYGALTHSEPPMGALFGFAGGWMHPATGYSVGSVIEDVDRFLADMEKKGSRSLGTSLSMRLQRWLRERGLAALLGFDARQTGAFFGAFFSLPEKDVFAYLIGTSPLTTLRAMAKVAVPLLKKSPRTCGKLIAGFMRGPGRWRNR</sequence>